<comment type="subcellular location">
    <subcellularLocation>
        <location evidence="1">Chromosome</location>
        <location evidence="1">Telomere</location>
    </subcellularLocation>
</comment>
<dbReference type="EMBL" id="KV878341">
    <property type="protein sequence ID" value="OJJ47197.1"/>
    <property type="molecule type" value="Genomic_DNA"/>
</dbReference>
<proteinExistence type="predicted"/>
<keyword evidence="3" id="KW-0779">Telomere</keyword>
<reference evidence="7" key="1">
    <citation type="journal article" date="2017" name="Genome Biol.">
        <title>Comparative genomics reveals high biological diversity and specific adaptations in the industrially and medically important fungal genus Aspergillus.</title>
        <authorList>
            <person name="de Vries R.P."/>
            <person name="Riley R."/>
            <person name="Wiebenga A."/>
            <person name="Aguilar-Osorio G."/>
            <person name="Amillis S."/>
            <person name="Uchima C.A."/>
            <person name="Anderluh G."/>
            <person name="Asadollahi M."/>
            <person name="Askin M."/>
            <person name="Barry K."/>
            <person name="Battaglia E."/>
            <person name="Bayram O."/>
            <person name="Benocci T."/>
            <person name="Braus-Stromeyer S.A."/>
            <person name="Caldana C."/>
            <person name="Canovas D."/>
            <person name="Cerqueira G.C."/>
            <person name="Chen F."/>
            <person name="Chen W."/>
            <person name="Choi C."/>
            <person name="Clum A."/>
            <person name="Dos Santos R.A."/>
            <person name="Damasio A.R."/>
            <person name="Diallinas G."/>
            <person name="Emri T."/>
            <person name="Fekete E."/>
            <person name="Flipphi M."/>
            <person name="Freyberg S."/>
            <person name="Gallo A."/>
            <person name="Gournas C."/>
            <person name="Habgood R."/>
            <person name="Hainaut M."/>
            <person name="Harispe M.L."/>
            <person name="Henrissat B."/>
            <person name="Hilden K.S."/>
            <person name="Hope R."/>
            <person name="Hossain A."/>
            <person name="Karabika E."/>
            <person name="Karaffa L."/>
            <person name="Karanyi Z."/>
            <person name="Krasevec N."/>
            <person name="Kuo A."/>
            <person name="Kusch H."/>
            <person name="LaButti K."/>
            <person name="Lagendijk E.L."/>
            <person name="Lapidus A."/>
            <person name="Levasseur A."/>
            <person name="Lindquist E."/>
            <person name="Lipzen A."/>
            <person name="Logrieco A.F."/>
            <person name="MacCabe A."/>
            <person name="Maekelae M.R."/>
            <person name="Malavazi I."/>
            <person name="Melin P."/>
            <person name="Meyer V."/>
            <person name="Mielnichuk N."/>
            <person name="Miskei M."/>
            <person name="Molnar A.P."/>
            <person name="Mule G."/>
            <person name="Ngan C.Y."/>
            <person name="Orejas M."/>
            <person name="Orosz E."/>
            <person name="Ouedraogo J.P."/>
            <person name="Overkamp K.M."/>
            <person name="Park H.-S."/>
            <person name="Perrone G."/>
            <person name="Piumi F."/>
            <person name="Punt P.J."/>
            <person name="Ram A.F."/>
            <person name="Ramon A."/>
            <person name="Rauscher S."/>
            <person name="Record E."/>
            <person name="Riano-Pachon D.M."/>
            <person name="Robert V."/>
            <person name="Roehrig J."/>
            <person name="Ruller R."/>
            <person name="Salamov A."/>
            <person name="Salih N.S."/>
            <person name="Samson R.A."/>
            <person name="Sandor E."/>
            <person name="Sanguinetti M."/>
            <person name="Schuetze T."/>
            <person name="Sepcic K."/>
            <person name="Shelest E."/>
            <person name="Sherlock G."/>
            <person name="Sophianopoulou V."/>
            <person name="Squina F.M."/>
            <person name="Sun H."/>
            <person name="Susca A."/>
            <person name="Todd R.B."/>
            <person name="Tsang A."/>
            <person name="Unkles S.E."/>
            <person name="van de Wiele N."/>
            <person name="van Rossen-Uffink D."/>
            <person name="Oliveira J.V."/>
            <person name="Vesth T.C."/>
            <person name="Visser J."/>
            <person name="Yu J.-H."/>
            <person name="Zhou M."/>
            <person name="Andersen M.R."/>
            <person name="Archer D.B."/>
            <person name="Baker S.E."/>
            <person name="Benoit I."/>
            <person name="Brakhage A.A."/>
            <person name="Braus G.H."/>
            <person name="Fischer R."/>
            <person name="Frisvad J.C."/>
            <person name="Goldman G.H."/>
            <person name="Houbraken J."/>
            <person name="Oakley B."/>
            <person name="Pocsi I."/>
            <person name="Scazzocchio C."/>
            <person name="Seiboth B."/>
            <person name="vanKuyk P.A."/>
            <person name="Wortman J."/>
            <person name="Dyer P.S."/>
            <person name="Grigoriev I.V."/>
        </authorList>
    </citation>
    <scope>NUCLEOTIDE SEQUENCE [LARGE SCALE GENOMIC DNA]</scope>
    <source>
        <strain evidence="7">CBS 506.65</strain>
    </source>
</reference>
<dbReference type="OrthoDB" id="77828at2759"/>
<feature type="region of interest" description="Disordered" evidence="4">
    <location>
        <begin position="84"/>
        <end position="122"/>
    </location>
</feature>
<feature type="region of interest" description="Disordered" evidence="4">
    <location>
        <begin position="204"/>
        <end position="224"/>
    </location>
</feature>
<name>A0A1L9SJ63_9EURO</name>
<accession>A0A1L9SJ63</accession>
<dbReference type="GO" id="GO:0000781">
    <property type="term" value="C:chromosome, telomeric region"/>
    <property type="evidence" value="ECO:0007669"/>
    <property type="project" value="UniProtKB-SubCell"/>
</dbReference>
<protein>
    <recommendedName>
        <fullName evidence="5">CST complex subunit Stn1 N-terminal domain-containing protein</fullName>
    </recommendedName>
</protein>
<dbReference type="GeneID" id="34609418"/>
<keyword evidence="2" id="KW-0158">Chromosome</keyword>
<dbReference type="RefSeq" id="XP_022581707.1">
    <property type="nucleotide sequence ID" value="XM_022722953.1"/>
</dbReference>
<evidence type="ECO:0000256" key="3">
    <source>
        <dbReference type="ARBA" id="ARBA00022895"/>
    </source>
</evidence>
<dbReference type="InterPro" id="IPR012340">
    <property type="entry name" value="NA-bd_OB-fold"/>
</dbReference>
<evidence type="ECO:0000256" key="1">
    <source>
        <dbReference type="ARBA" id="ARBA00004574"/>
    </source>
</evidence>
<feature type="domain" description="CST complex subunit Stn1 N-terminal" evidence="5">
    <location>
        <begin position="37"/>
        <end position="87"/>
    </location>
</feature>
<dbReference type="InterPro" id="IPR018856">
    <property type="entry name" value="Stn1_N"/>
</dbReference>
<dbReference type="AlphaFoldDB" id="A0A1L9SJ63"/>
<sequence>METPSYPAYCFKASPTHFTWVKISALDLQNLKRGIGVYYYLNHPIRYVYLAGLIVSRTEAPWHTILTLDDSSGETAEVVIKKQSMQSNETVEQVEQEEKEQEGYEKEVEEEGGGGGGGGGEVHISTTEKSILDISKLEVGVLVKIKGSITTFRTINRVQMERFEILADTNEEMCFLRDRTRYFVEVLSVPWKLSAEEVAQLHREAEQDEEELQAKRKRAERRVKKRARLEERERRVILKAYERRQSSYSII</sequence>
<evidence type="ECO:0000259" key="5">
    <source>
        <dbReference type="Pfam" id="PF10451"/>
    </source>
</evidence>
<evidence type="ECO:0000256" key="4">
    <source>
        <dbReference type="SAM" id="MobiDB-lite"/>
    </source>
</evidence>
<dbReference type="Pfam" id="PF10451">
    <property type="entry name" value="Stn1"/>
    <property type="match status" value="1"/>
</dbReference>
<keyword evidence="7" id="KW-1185">Reference proteome</keyword>
<dbReference type="VEuPathDB" id="FungiDB:ASPZODRAFT_132159"/>
<evidence type="ECO:0000313" key="7">
    <source>
        <dbReference type="Proteomes" id="UP000184188"/>
    </source>
</evidence>
<feature type="compositionally biased region" description="Basic residues" evidence="4">
    <location>
        <begin position="215"/>
        <end position="224"/>
    </location>
</feature>
<gene>
    <name evidence="6" type="ORF">ASPZODRAFT_132159</name>
</gene>
<organism evidence="6 7">
    <name type="scientific">Penicilliopsis zonata CBS 506.65</name>
    <dbReference type="NCBI Taxonomy" id="1073090"/>
    <lineage>
        <taxon>Eukaryota</taxon>
        <taxon>Fungi</taxon>
        <taxon>Dikarya</taxon>
        <taxon>Ascomycota</taxon>
        <taxon>Pezizomycotina</taxon>
        <taxon>Eurotiomycetes</taxon>
        <taxon>Eurotiomycetidae</taxon>
        <taxon>Eurotiales</taxon>
        <taxon>Aspergillaceae</taxon>
        <taxon>Penicilliopsis</taxon>
    </lineage>
</organism>
<dbReference type="Gene3D" id="2.40.50.140">
    <property type="entry name" value="Nucleic acid-binding proteins"/>
    <property type="match status" value="1"/>
</dbReference>
<evidence type="ECO:0000256" key="2">
    <source>
        <dbReference type="ARBA" id="ARBA00022454"/>
    </source>
</evidence>
<evidence type="ECO:0000313" key="6">
    <source>
        <dbReference type="EMBL" id="OJJ47197.1"/>
    </source>
</evidence>
<dbReference type="Proteomes" id="UP000184188">
    <property type="component" value="Unassembled WGS sequence"/>
</dbReference>